<comment type="caution">
    <text evidence="2">The sequence shown here is derived from an EMBL/GenBank/DDBJ whole genome shotgun (WGS) entry which is preliminary data.</text>
</comment>
<dbReference type="InterPro" id="IPR050177">
    <property type="entry name" value="Lipid_A_modif_metabolic_enz"/>
</dbReference>
<feature type="domain" description="NAD-dependent epimerase/dehydratase" evidence="1">
    <location>
        <begin position="4"/>
        <end position="211"/>
    </location>
</feature>
<accession>A0A1A5YF36</accession>
<proteinExistence type="predicted"/>
<evidence type="ECO:0000259" key="1">
    <source>
        <dbReference type="Pfam" id="PF01370"/>
    </source>
</evidence>
<sequence length="345" mass="38601">MKLLILGGSRFLGKHMLKAALARNIEVTLFNRGISGGQPDPDVEILHGDRNADMNILRGRQWDCVIDTSGYWPSQMRSAAKILSDNIGHYTFISTCSVYSDFTARNISETDGLLTLEQEQLSVLDAEHAEKSLQLEHYGALKTHCEEVLRQAMPTRSLIIRPGLIVGPYDVSDRFSYWVKRLMRGGNVLAPGSRSRPVQLIDARDLAEWAVSLGSASVTGTFNATGPKNVLTMGELLQVCRDTCSNEAEFTWVSDDFLQEQKIQPWTELPFWLPDTETGTPGDVGGIFSLSVKRAIDMGLNFRPLHETVEDTMHWLLEARPEALGSLKAEREQQLLALWQLRSTR</sequence>
<keyword evidence="3" id="KW-1185">Reference proteome</keyword>
<dbReference type="AlphaFoldDB" id="A0A1A5YF36"/>
<reference evidence="2 3" key="1">
    <citation type="submission" date="2016-05" db="EMBL/GenBank/DDBJ databases">
        <title>Paenibacillus oryzae. sp. nov., isolated from the rice root.</title>
        <authorList>
            <person name="Zhang J."/>
            <person name="Zhang X."/>
        </authorList>
    </citation>
    <scope>NUCLEOTIDE SEQUENCE [LARGE SCALE GENOMIC DNA]</scope>
    <source>
        <strain evidence="2 3">1DrF-4</strain>
    </source>
</reference>
<name>A0A1A5YF36_9BACL</name>
<dbReference type="PANTHER" id="PTHR43245">
    <property type="entry name" value="BIFUNCTIONAL POLYMYXIN RESISTANCE PROTEIN ARNA"/>
    <property type="match status" value="1"/>
</dbReference>
<protein>
    <recommendedName>
        <fullName evidence="1">NAD-dependent epimerase/dehydratase domain-containing protein</fullName>
    </recommendedName>
</protein>
<dbReference type="Proteomes" id="UP000092024">
    <property type="component" value="Unassembled WGS sequence"/>
</dbReference>
<dbReference type="STRING" id="1844972.A7K91_12045"/>
<dbReference type="PANTHER" id="PTHR43245:SF13">
    <property type="entry name" value="UDP-D-APIOSE_UDP-D-XYLOSE SYNTHASE 2"/>
    <property type="match status" value="1"/>
</dbReference>
<dbReference type="EMBL" id="LYPA01000065">
    <property type="protein sequence ID" value="OBR64256.1"/>
    <property type="molecule type" value="Genomic_DNA"/>
</dbReference>
<evidence type="ECO:0000313" key="2">
    <source>
        <dbReference type="EMBL" id="OBR64256.1"/>
    </source>
</evidence>
<dbReference type="InterPro" id="IPR036291">
    <property type="entry name" value="NAD(P)-bd_dom_sf"/>
</dbReference>
<dbReference type="SUPFAM" id="SSF51735">
    <property type="entry name" value="NAD(P)-binding Rossmann-fold domains"/>
    <property type="match status" value="1"/>
</dbReference>
<evidence type="ECO:0000313" key="3">
    <source>
        <dbReference type="Proteomes" id="UP000092024"/>
    </source>
</evidence>
<dbReference type="Pfam" id="PF01370">
    <property type="entry name" value="Epimerase"/>
    <property type="match status" value="1"/>
</dbReference>
<dbReference type="Gene3D" id="3.40.50.720">
    <property type="entry name" value="NAD(P)-binding Rossmann-like Domain"/>
    <property type="match status" value="1"/>
</dbReference>
<dbReference type="InterPro" id="IPR001509">
    <property type="entry name" value="Epimerase_deHydtase"/>
</dbReference>
<organism evidence="2 3">
    <name type="scientific">Paenibacillus oryzae</name>
    <dbReference type="NCBI Taxonomy" id="1844972"/>
    <lineage>
        <taxon>Bacteria</taxon>
        <taxon>Bacillati</taxon>
        <taxon>Bacillota</taxon>
        <taxon>Bacilli</taxon>
        <taxon>Bacillales</taxon>
        <taxon>Paenibacillaceae</taxon>
        <taxon>Paenibacillus</taxon>
    </lineage>
</organism>
<gene>
    <name evidence="2" type="ORF">A7K91_12045</name>
</gene>